<feature type="transmembrane region" description="Helical" evidence="1">
    <location>
        <begin position="94"/>
        <end position="116"/>
    </location>
</feature>
<feature type="transmembrane region" description="Helical" evidence="1">
    <location>
        <begin position="276"/>
        <end position="294"/>
    </location>
</feature>
<keyword evidence="1" id="KW-0472">Membrane</keyword>
<gene>
    <name evidence="2" type="ORF">L2W38_07025</name>
</gene>
<dbReference type="Proteomes" id="UP001200430">
    <property type="component" value="Unassembled WGS sequence"/>
</dbReference>
<keyword evidence="3" id="KW-1185">Reference proteome</keyword>
<feature type="transmembrane region" description="Helical" evidence="1">
    <location>
        <begin position="356"/>
        <end position="380"/>
    </location>
</feature>
<sequence length="386" mass="41326">MITNGFSYLAFILFFAGLVVLAERHSKGKFFEYVPAVVLIYFVCMLFSTFGLWSKTDSVNAVYKGVKGNLLPAMIFLMLLRCDLRKIMKLGPKMLLGFFAASTSIAFGFVVMYLLFKSNLPADGWRAFAALSGSWMGGTGNMVAIQGALNIADADMGYTLLIDSIDYSIWVMVLLGMVPYAMKFNKWTKSDTSAIDQVGAELSRHHESLRKETTFSDMIFLLGAALAVSAACQWASGFLPKSAFMSGTTWTVLLATVIGVLCAMTPMYGLPGASQMANTMLYMIVGLIASRANFAELTEAPMYILAGFVILGIHALSLSIIAKLFKLDLFTCGVASLANIGGVASAPILAAAYSDALVPIGVLMAMMGYVVGTGGGLIVGKILSIL</sequence>
<feature type="transmembrane region" description="Helical" evidence="1">
    <location>
        <begin position="329"/>
        <end position="350"/>
    </location>
</feature>
<evidence type="ECO:0000256" key="1">
    <source>
        <dbReference type="SAM" id="Phobius"/>
    </source>
</evidence>
<dbReference type="EMBL" id="JAKGUD010000006">
    <property type="protein sequence ID" value="MCF4142564.1"/>
    <property type="molecule type" value="Genomic_DNA"/>
</dbReference>
<dbReference type="PANTHER" id="PTHR34289:SF8">
    <property type="entry name" value="DUF819 DOMAIN-CONTAINING PROTEIN"/>
    <property type="match status" value="1"/>
</dbReference>
<feature type="transmembrane region" description="Helical" evidence="1">
    <location>
        <begin position="242"/>
        <end position="264"/>
    </location>
</feature>
<evidence type="ECO:0000313" key="3">
    <source>
        <dbReference type="Proteomes" id="UP001200430"/>
    </source>
</evidence>
<dbReference type="InterPro" id="IPR008537">
    <property type="entry name" value="DUF819"/>
</dbReference>
<keyword evidence="1" id="KW-0812">Transmembrane</keyword>
<comment type="caution">
    <text evidence="2">The sequence shown here is derived from an EMBL/GenBank/DDBJ whole genome shotgun (WGS) entry which is preliminary data.</text>
</comment>
<feature type="transmembrane region" description="Helical" evidence="1">
    <location>
        <begin position="218"/>
        <end position="236"/>
    </location>
</feature>
<feature type="transmembrane region" description="Helical" evidence="1">
    <location>
        <begin position="165"/>
        <end position="182"/>
    </location>
</feature>
<feature type="transmembrane region" description="Helical" evidence="1">
    <location>
        <begin position="6"/>
        <end position="22"/>
    </location>
</feature>
<dbReference type="Pfam" id="PF05684">
    <property type="entry name" value="DUF819"/>
    <property type="match status" value="1"/>
</dbReference>
<organism evidence="2 3">
    <name type="scientific">Dethiosulfovibrio marinus</name>
    <dbReference type="NCBI Taxonomy" id="133532"/>
    <lineage>
        <taxon>Bacteria</taxon>
        <taxon>Thermotogati</taxon>
        <taxon>Synergistota</taxon>
        <taxon>Synergistia</taxon>
        <taxon>Synergistales</taxon>
        <taxon>Dethiosulfovibrionaceae</taxon>
        <taxon>Dethiosulfovibrio</taxon>
    </lineage>
</organism>
<feature type="transmembrane region" description="Helical" evidence="1">
    <location>
        <begin position="34"/>
        <end position="53"/>
    </location>
</feature>
<evidence type="ECO:0000313" key="2">
    <source>
        <dbReference type="EMBL" id="MCF4142564.1"/>
    </source>
</evidence>
<reference evidence="2 3" key="1">
    <citation type="submission" date="2022-01" db="EMBL/GenBank/DDBJ databases">
        <title>Dethiosulfovibrio faecalis sp. nov., a novel proteolytic, non-sulfur-reducing bacterium isolated from a marine aquaculture solid waste bioreactor.</title>
        <authorList>
            <person name="Grabowski S."/>
            <person name="Apolinario E."/>
            <person name="Schneider N."/>
            <person name="Marshall C.W."/>
            <person name="Sowers K.R."/>
        </authorList>
    </citation>
    <scope>NUCLEOTIDE SEQUENCE [LARGE SCALE GENOMIC DNA]</scope>
    <source>
        <strain evidence="2 3">DSM 12537</strain>
    </source>
</reference>
<dbReference type="RefSeq" id="WP_236099287.1">
    <property type="nucleotide sequence ID" value="NZ_JAKGUD010000006.1"/>
</dbReference>
<proteinExistence type="predicted"/>
<protein>
    <submittedName>
        <fullName evidence="2">DUF819 family protein</fullName>
    </submittedName>
</protein>
<dbReference type="PANTHER" id="PTHR34289">
    <property type="entry name" value="PROTEIN, PUTATIVE (DUF819)-RELATED"/>
    <property type="match status" value="1"/>
</dbReference>
<keyword evidence="1" id="KW-1133">Transmembrane helix</keyword>
<accession>A0ABS9EN05</accession>
<feature type="transmembrane region" description="Helical" evidence="1">
    <location>
        <begin position="300"/>
        <end position="322"/>
    </location>
</feature>
<name>A0ABS9EN05_9BACT</name>